<evidence type="ECO:0000313" key="1">
    <source>
        <dbReference type="EMBL" id="GEQ21691.1"/>
    </source>
</evidence>
<dbReference type="AlphaFoldDB" id="A0A2S7FEI6"/>
<reference evidence="1 4" key="2">
    <citation type="submission" date="2019-07" db="EMBL/GenBank/DDBJ databases">
        <title>Whole genome shotgun sequence of Clostridium butyricum NBRC 3858.</title>
        <authorList>
            <person name="Hosoyama A."/>
            <person name="Uohara A."/>
            <person name="Ohji S."/>
            <person name="Ichikawa N."/>
        </authorList>
    </citation>
    <scope>NUCLEOTIDE SEQUENCE [LARGE SCALE GENOMIC DNA]</scope>
    <source>
        <strain evidence="1 4">NBRC 3858</strain>
    </source>
</reference>
<dbReference type="EMBL" id="LRDH01000013">
    <property type="protein sequence ID" value="PPV17542.1"/>
    <property type="molecule type" value="Genomic_DNA"/>
</dbReference>
<gene>
    <name evidence="2" type="ORF">AWN73_07235</name>
    <name evidence="1" type="ORF">CBU02nite_21970</name>
</gene>
<protein>
    <submittedName>
        <fullName evidence="2">Uncharacterized protein</fullName>
    </submittedName>
</protein>
<sequence length="152" mass="17811">MGYIIVIVSILFILFFGIYGTKKVDRFIEINQSSTVQRNEEKVLIMGNKQVTKSIESYLDTNNIQYDIIYDNNMQRLNNSYKCLIILFNDDLDNLMACALSRKWYNIESVISVCNDFENERIFDEYGVMRISINNIYNKQCLSAIKEKIKNA</sequence>
<comment type="caution">
    <text evidence="2">The sequence shown here is derived from an EMBL/GenBank/DDBJ whole genome shotgun (WGS) entry which is preliminary data.</text>
</comment>
<evidence type="ECO:0000313" key="4">
    <source>
        <dbReference type="Proteomes" id="UP000321089"/>
    </source>
</evidence>
<dbReference type="EMBL" id="BKBC01000030">
    <property type="protein sequence ID" value="GEQ21691.1"/>
    <property type="molecule type" value="Genomic_DNA"/>
</dbReference>
<organism evidence="2 3">
    <name type="scientific">Clostridium butyricum</name>
    <dbReference type="NCBI Taxonomy" id="1492"/>
    <lineage>
        <taxon>Bacteria</taxon>
        <taxon>Bacillati</taxon>
        <taxon>Bacillota</taxon>
        <taxon>Clostridia</taxon>
        <taxon>Eubacteriales</taxon>
        <taxon>Clostridiaceae</taxon>
        <taxon>Clostridium</taxon>
    </lineage>
</organism>
<dbReference type="Proteomes" id="UP000321089">
    <property type="component" value="Unassembled WGS sequence"/>
</dbReference>
<dbReference type="RefSeq" id="WP_024040443.1">
    <property type="nucleotide sequence ID" value="NZ_BKBC01000030.1"/>
</dbReference>
<dbReference type="Gene3D" id="3.40.50.720">
    <property type="entry name" value="NAD(P)-binding Rossmann-like Domain"/>
    <property type="match status" value="1"/>
</dbReference>
<evidence type="ECO:0000313" key="2">
    <source>
        <dbReference type="EMBL" id="PPV17542.1"/>
    </source>
</evidence>
<evidence type="ECO:0000313" key="3">
    <source>
        <dbReference type="Proteomes" id="UP000238081"/>
    </source>
</evidence>
<accession>A0A2S7FEI6</accession>
<dbReference type="Proteomes" id="UP000238081">
    <property type="component" value="Unassembled WGS sequence"/>
</dbReference>
<name>A0A2S7FEI6_CLOBU</name>
<proteinExistence type="predicted"/>
<reference evidence="2 3" key="1">
    <citation type="submission" date="2016-01" db="EMBL/GenBank/DDBJ databases">
        <title>Characterization of the Clostridium difficile lineages that are prevalent in Hong Kong and China.</title>
        <authorList>
            <person name="Kwok J.S.-L."/>
            <person name="Lam W.-Y."/>
            <person name="Ip M."/>
            <person name="Chan T.-F."/>
            <person name="Hawkey P.M."/>
            <person name="Tsui S.K.-W."/>
        </authorList>
    </citation>
    <scope>NUCLEOTIDE SEQUENCE [LARGE SCALE GENOMIC DNA]</scope>
    <source>
        <strain evidence="2 3">300064</strain>
    </source>
</reference>